<organism evidence="2 3">
    <name type="scientific">Wuchereria bancrofti</name>
    <dbReference type="NCBI Taxonomy" id="6293"/>
    <lineage>
        <taxon>Eukaryota</taxon>
        <taxon>Metazoa</taxon>
        <taxon>Ecdysozoa</taxon>
        <taxon>Nematoda</taxon>
        <taxon>Chromadorea</taxon>
        <taxon>Rhabditida</taxon>
        <taxon>Spirurina</taxon>
        <taxon>Spiruromorpha</taxon>
        <taxon>Filarioidea</taxon>
        <taxon>Onchocercidae</taxon>
        <taxon>Wuchereria</taxon>
    </lineage>
</organism>
<evidence type="ECO:0000256" key="1">
    <source>
        <dbReference type="SAM" id="Phobius"/>
    </source>
</evidence>
<reference evidence="2 3" key="1">
    <citation type="submission" date="2018-11" db="EMBL/GenBank/DDBJ databases">
        <authorList>
            <consortium name="Pathogen Informatics"/>
        </authorList>
    </citation>
    <scope>NUCLEOTIDE SEQUENCE [LARGE SCALE GENOMIC DNA]</scope>
</reference>
<dbReference type="InParanoid" id="A0A3P7EPG5"/>
<feature type="transmembrane region" description="Helical" evidence="1">
    <location>
        <begin position="30"/>
        <end position="50"/>
    </location>
</feature>
<dbReference type="Proteomes" id="UP000270924">
    <property type="component" value="Unassembled WGS sequence"/>
</dbReference>
<evidence type="ECO:0000313" key="3">
    <source>
        <dbReference type="Proteomes" id="UP000270924"/>
    </source>
</evidence>
<sequence>MAIVLSTDEMLYSSEGLSSESDHFNITLELITSASIISTLAILAAVSMCFQCQQRGHLIRFKYPLQMEKME</sequence>
<protein>
    <submittedName>
        <fullName evidence="2">Uncharacterized protein</fullName>
    </submittedName>
</protein>
<keyword evidence="1" id="KW-0812">Transmembrane</keyword>
<accession>A0A3P7EPG5</accession>
<dbReference type="EMBL" id="UYWW01013159">
    <property type="protein sequence ID" value="VDM23093.1"/>
    <property type="molecule type" value="Genomic_DNA"/>
</dbReference>
<gene>
    <name evidence="2" type="ORF">WBA_LOCUS12818</name>
</gene>
<evidence type="ECO:0000313" key="2">
    <source>
        <dbReference type="EMBL" id="VDM23093.1"/>
    </source>
</evidence>
<keyword evidence="1" id="KW-1133">Transmembrane helix</keyword>
<name>A0A3P7EPG5_WUCBA</name>
<proteinExistence type="predicted"/>
<dbReference type="AlphaFoldDB" id="A0A3P7EPG5"/>
<keyword evidence="1" id="KW-0472">Membrane</keyword>
<keyword evidence="3" id="KW-1185">Reference proteome</keyword>